<gene>
    <name evidence="8" type="ORF">D4765_06250</name>
</gene>
<dbReference type="AlphaFoldDB" id="A0A4T2C605"/>
<evidence type="ECO:0000256" key="4">
    <source>
        <dbReference type="ARBA" id="ARBA00022989"/>
    </source>
</evidence>
<dbReference type="Gene3D" id="1.20.1250.20">
    <property type="entry name" value="MFS general substrate transporter like domains"/>
    <property type="match status" value="2"/>
</dbReference>
<keyword evidence="4 6" id="KW-1133">Transmembrane helix</keyword>
<keyword evidence="9" id="KW-1185">Reference proteome</keyword>
<dbReference type="SUPFAM" id="SSF103473">
    <property type="entry name" value="MFS general substrate transporter"/>
    <property type="match status" value="1"/>
</dbReference>
<dbReference type="OrthoDB" id="9768783at2"/>
<feature type="transmembrane region" description="Helical" evidence="6">
    <location>
        <begin position="401"/>
        <end position="421"/>
    </location>
</feature>
<dbReference type="EMBL" id="QYRT01000008">
    <property type="protein sequence ID" value="TIH38691.1"/>
    <property type="molecule type" value="Genomic_DNA"/>
</dbReference>
<dbReference type="PANTHER" id="PTHR23519">
    <property type="entry name" value="AUTOPHAGY-RELATED PROTEIN 22"/>
    <property type="match status" value="1"/>
</dbReference>
<comment type="subcellular location">
    <subcellularLocation>
        <location evidence="1">Cell membrane</location>
        <topology evidence="1">Multi-pass membrane protein</topology>
    </subcellularLocation>
</comment>
<dbReference type="PANTHER" id="PTHR23519:SF1">
    <property type="entry name" value="AUTOPHAGY-RELATED PROTEIN 22"/>
    <property type="match status" value="1"/>
</dbReference>
<evidence type="ECO:0000313" key="9">
    <source>
        <dbReference type="Proteomes" id="UP000306192"/>
    </source>
</evidence>
<name>A0A4T2C605_9MICO</name>
<reference evidence="8 9" key="1">
    <citation type="journal article" date="2019" name="Microorganisms">
        <title>Systematic Affiliation and Genome Analysis of Subtercola vilae DB165(T) with Particular Emphasis on Cold Adaptation of an Isolate from a High-Altitude Cold Volcano Lake.</title>
        <authorList>
            <person name="Villalobos A.S."/>
            <person name="Wiese J."/>
            <person name="Imhoff J.F."/>
            <person name="Dorador C."/>
            <person name="Keller A."/>
            <person name="Hentschel U."/>
        </authorList>
    </citation>
    <scope>NUCLEOTIDE SEQUENCE [LARGE SCALE GENOMIC DNA]</scope>
    <source>
        <strain evidence="8 9">DB165</strain>
    </source>
</reference>
<feature type="transmembrane region" description="Helical" evidence="6">
    <location>
        <begin position="152"/>
        <end position="174"/>
    </location>
</feature>
<accession>A0A4T2C605</accession>
<sequence>MTATAPAAVVPQKSVISWALWDWAGSAFNSVVTTFVFTVYLTSTKAFGGTTFVSAQLGWVLAIAGVLVAILAPVTGQRSDASGRRKFWLAVNTYLLVAITAAMFFVEAKPDFLWLGLFLLAAGTIVFEFASVNYNAMLTSVSTPATVGKVSAFGWSMGYFGGIVLLLIVYFGLISPAPANDNGLSVRISMLIAALWLGVFALPVLFFVPEYRAPAAVAREKVSFIGSYIRLGHDIARLWRTSRHTVYFLIASAVFRDGLTGVFTFGGVLAAGTFGFSSGQVIIFAIAANVTAGVSTVLVGRLDDRVGPKPVIVAALIGLVVSGLAVFLLHDAGQTAFWVFGLALCLFVGPAQSASRSFLARVIPAGREGEVFGLYATTGKAATFLAPAAFAVFVTVGGAQYWGILGLVLVLAVGLVVLLPVKSRQKQLD</sequence>
<dbReference type="GO" id="GO:0022857">
    <property type="term" value="F:transmembrane transporter activity"/>
    <property type="evidence" value="ECO:0007669"/>
    <property type="project" value="InterPro"/>
</dbReference>
<dbReference type="Pfam" id="PF11700">
    <property type="entry name" value="ATG22"/>
    <property type="match status" value="1"/>
</dbReference>
<keyword evidence="2" id="KW-0813">Transport</keyword>
<feature type="transmembrane region" description="Helical" evidence="6">
    <location>
        <begin position="87"/>
        <end position="106"/>
    </location>
</feature>
<feature type="transmembrane region" description="Helical" evidence="6">
    <location>
        <begin position="20"/>
        <end position="41"/>
    </location>
</feature>
<keyword evidence="3 6" id="KW-0812">Transmembrane</keyword>
<dbReference type="InterPro" id="IPR024671">
    <property type="entry name" value="Atg22-like"/>
</dbReference>
<protein>
    <submittedName>
        <fullName evidence="8">MFS transporter</fullName>
    </submittedName>
</protein>
<evidence type="ECO:0000256" key="2">
    <source>
        <dbReference type="ARBA" id="ARBA00022448"/>
    </source>
</evidence>
<feature type="transmembrane region" description="Helical" evidence="6">
    <location>
        <begin position="372"/>
        <end position="395"/>
    </location>
</feature>
<organism evidence="8 9">
    <name type="scientific">Subtercola vilae</name>
    <dbReference type="NCBI Taxonomy" id="2056433"/>
    <lineage>
        <taxon>Bacteria</taxon>
        <taxon>Bacillati</taxon>
        <taxon>Actinomycetota</taxon>
        <taxon>Actinomycetes</taxon>
        <taxon>Micrococcales</taxon>
        <taxon>Microbacteriaceae</taxon>
        <taxon>Subtercola</taxon>
    </lineage>
</organism>
<dbReference type="Proteomes" id="UP000306192">
    <property type="component" value="Unassembled WGS sequence"/>
</dbReference>
<evidence type="ECO:0000256" key="3">
    <source>
        <dbReference type="ARBA" id="ARBA00022692"/>
    </source>
</evidence>
<proteinExistence type="predicted"/>
<evidence type="ECO:0000259" key="7">
    <source>
        <dbReference type="PROSITE" id="PS50850"/>
    </source>
</evidence>
<feature type="transmembrane region" description="Helical" evidence="6">
    <location>
        <begin position="335"/>
        <end position="351"/>
    </location>
</feature>
<comment type="caution">
    <text evidence="8">The sequence shown here is derived from an EMBL/GenBank/DDBJ whole genome shotgun (WGS) entry which is preliminary data.</text>
</comment>
<dbReference type="PROSITE" id="PS50850">
    <property type="entry name" value="MFS"/>
    <property type="match status" value="1"/>
</dbReference>
<evidence type="ECO:0000256" key="1">
    <source>
        <dbReference type="ARBA" id="ARBA00004651"/>
    </source>
</evidence>
<evidence type="ECO:0000256" key="5">
    <source>
        <dbReference type="ARBA" id="ARBA00023136"/>
    </source>
</evidence>
<evidence type="ECO:0000256" key="6">
    <source>
        <dbReference type="SAM" id="Phobius"/>
    </source>
</evidence>
<dbReference type="RefSeq" id="WP_136641427.1">
    <property type="nucleotide sequence ID" value="NZ_QYRT01000008.1"/>
</dbReference>
<dbReference type="InterPro" id="IPR050495">
    <property type="entry name" value="ATG22/LtaA_families"/>
</dbReference>
<keyword evidence="5 6" id="KW-0472">Membrane</keyword>
<dbReference type="InterPro" id="IPR020846">
    <property type="entry name" value="MFS_dom"/>
</dbReference>
<feature type="transmembrane region" description="Helical" evidence="6">
    <location>
        <begin position="112"/>
        <end position="131"/>
    </location>
</feature>
<dbReference type="InterPro" id="IPR036259">
    <property type="entry name" value="MFS_trans_sf"/>
</dbReference>
<feature type="transmembrane region" description="Helical" evidence="6">
    <location>
        <begin position="246"/>
        <end position="269"/>
    </location>
</feature>
<feature type="transmembrane region" description="Helical" evidence="6">
    <location>
        <begin position="311"/>
        <end position="329"/>
    </location>
</feature>
<feature type="transmembrane region" description="Helical" evidence="6">
    <location>
        <begin position="53"/>
        <end position="75"/>
    </location>
</feature>
<evidence type="ECO:0000313" key="8">
    <source>
        <dbReference type="EMBL" id="TIH38691.1"/>
    </source>
</evidence>
<feature type="transmembrane region" description="Helical" evidence="6">
    <location>
        <begin position="186"/>
        <end position="208"/>
    </location>
</feature>
<feature type="transmembrane region" description="Helical" evidence="6">
    <location>
        <begin position="281"/>
        <end position="299"/>
    </location>
</feature>
<feature type="domain" description="Major facilitator superfamily (MFS) profile" evidence="7">
    <location>
        <begin position="1"/>
        <end position="424"/>
    </location>
</feature>
<dbReference type="GO" id="GO:0005886">
    <property type="term" value="C:plasma membrane"/>
    <property type="evidence" value="ECO:0007669"/>
    <property type="project" value="UniProtKB-SubCell"/>
</dbReference>